<feature type="chain" id="PRO_5012623479" evidence="1">
    <location>
        <begin position="24"/>
        <end position="486"/>
    </location>
</feature>
<keyword evidence="1" id="KW-0732">Signal</keyword>
<name>A0A221HZJ4_9MOLU</name>
<dbReference type="EMBL" id="KY401159">
    <property type="protein sequence ID" value="ASM46791.1"/>
    <property type="molecule type" value="Genomic_DNA"/>
</dbReference>
<dbReference type="GO" id="GO:0030598">
    <property type="term" value="F:rRNA N-glycosylase activity"/>
    <property type="evidence" value="ECO:0007669"/>
    <property type="project" value="InterPro"/>
</dbReference>
<gene>
    <name evidence="2" type="primary">rip3</name>
</gene>
<evidence type="ECO:0000256" key="1">
    <source>
        <dbReference type="SAM" id="SignalP"/>
    </source>
</evidence>
<dbReference type="InterPro" id="IPR001574">
    <property type="entry name" value="Ribosome_inactivat_prot"/>
</dbReference>
<dbReference type="Gene3D" id="3.40.420.10">
    <property type="entry name" value="Ricin (A subunit), domain 1"/>
    <property type="match status" value="1"/>
</dbReference>
<dbReference type="InterPro" id="IPR016138">
    <property type="entry name" value="Ribosome_inactivat_prot_sub1"/>
</dbReference>
<dbReference type="SUPFAM" id="SSF56371">
    <property type="entry name" value="Ribosome inactivating proteins (RIP)"/>
    <property type="match status" value="1"/>
</dbReference>
<dbReference type="AlphaFoldDB" id="A0A221HZJ4"/>
<sequence>MKKILSLLSVLTISGTAVPTTIAASPYQKEETIKNNDIILQENNLESLKRNKKNTWQQVTEINRPFSSFGQNKKEIISLLGSNGPERGKVYLDLDYSKIIFSGDDEYFDTNYLNYKKIEIRNQNNQLVKNIEIGGSGTMKFIIHYFDLQNGIHYSNGYSIKIWSAVANKTRFVKNDSQDNFYTWNTSEGEWTEKFIIMNNKIYESSALIEKFPNLISRPLVRRTSNNNQNNYAPNLVIDEWDDNLSQYYDSLISVVDYLNREGIIEQIGRMNGTYRLTNQNGYFIIGIQFQGLSNLNNTVELVFDRSNLYLQGFILREDNGRQNSAHGTYYYFSDSTYRTNLGINHLTNVNLNFGGSYTNLIADGDLNISSQSLFSSFRFLASFNNSNQQRINISSNLMRIILATSESLRFNNIISTIQRNNNPISWRNNFSNLLTNWGSMSQEFIRRVNNMNNGVQFWDRVNDNSSRISPALMAFLLNIRILNNK</sequence>
<dbReference type="InterPro" id="IPR036041">
    <property type="entry name" value="Ribosome-inact_prot_sf"/>
</dbReference>
<dbReference type="PANTHER" id="PTHR33453">
    <property type="match status" value="1"/>
</dbReference>
<dbReference type="PANTHER" id="PTHR33453:SF34">
    <property type="entry name" value="RIBOSOME-INACTIVATING PROTEIN"/>
    <property type="match status" value="1"/>
</dbReference>
<evidence type="ECO:0000313" key="2">
    <source>
        <dbReference type="EMBL" id="ASM46791.1"/>
    </source>
</evidence>
<accession>A0A221HZJ4</accession>
<dbReference type="GO" id="GO:0017148">
    <property type="term" value="P:negative regulation of translation"/>
    <property type="evidence" value="ECO:0007669"/>
    <property type="project" value="InterPro"/>
</dbReference>
<proteinExistence type="predicted"/>
<reference evidence="2" key="1">
    <citation type="submission" date="2016-12" db="EMBL/GenBank/DDBJ databases">
        <authorList>
            <person name="Song W.-J."/>
            <person name="Kurnit D.M."/>
        </authorList>
    </citation>
    <scope>NUCLEOTIDE SEQUENCE</scope>
</reference>
<dbReference type="Pfam" id="PF00161">
    <property type="entry name" value="RIP"/>
    <property type="match status" value="1"/>
</dbReference>
<protein>
    <submittedName>
        <fullName evidence="2">Ribosome-inactivating protein 3</fullName>
    </submittedName>
</protein>
<organism evidence="2">
    <name type="scientific">Spiroplasma endosymbiont of Drosophila neotestacea</name>
    <dbReference type="NCBI Taxonomy" id="707884"/>
    <lineage>
        <taxon>Bacteria</taxon>
        <taxon>Bacillati</taxon>
        <taxon>Mycoplasmatota</taxon>
        <taxon>Mollicutes</taxon>
        <taxon>Entomoplasmatales</taxon>
        <taxon>Spiroplasmataceae</taxon>
        <taxon>Spiroplasma</taxon>
    </lineage>
</organism>
<feature type="signal peptide" evidence="1">
    <location>
        <begin position="1"/>
        <end position="23"/>
    </location>
</feature>